<organism evidence="1 2">
    <name type="scientific">Xanthocytophaga flava</name>
    <dbReference type="NCBI Taxonomy" id="3048013"/>
    <lineage>
        <taxon>Bacteria</taxon>
        <taxon>Pseudomonadati</taxon>
        <taxon>Bacteroidota</taxon>
        <taxon>Cytophagia</taxon>
        <taxon>Cytophagales</taxon>
        <taxon>Rhodocytophagaceae</taxon>
        <taxon>Xanthocytophaga</taxon>
    </lineage>
</organism>
<reference evidence="1" key="1">
    <citation type="submission" date="2023-05" db="EMBL/GenBank/DDBJ databases">
        <authorList>
            <person name="Zhang X."/>
        </authorList>
    </citation>
    <scope>NUCLEOTIDE SEQUENCE</scope>
    <source>
        <strain evidence="1">YF14B1</strain>
    </source>
</reference>
<protein>
    <submittedName>
        <fullName evidence="1">Spheroidene monooxygenase</fullName>
    </submittedName>
</protein>
<comment type="caution">
    <text evidence="1">The sequence shown here is derived from an EMBL/GenBank/DDBJ whole genome shotgun (WGS) entry which is preliminary data.</text>
</comment>
<name>A0AAE3QN10_9BACT</name>
<accession>A0AAE3QN10</accession>
<keyword evidence="1" id="KW-0560">Oxidoreductase</keyword>
<sequence>MNFRFLMPVDAYQSVAVLSIFQFPVNKSWWALGQMGKSALLNPTPKGLRFGKMLGSGRGGFSMVPDFTRYALLTVWNTTQDATQFFQSDLSKAYSTQTNETYHLLLLPTRTHGYWDHANPFSVTQNITDSSLPIVVLTRATIHWYRLPEFWSNVPRVQAIIQDSPGLLFSIGVGELPLIQQATISIWENLDVIKNFAYQKTFHKEVVHKTRTRKWYKEELFARFIPVATYGTYQGKDILESYFKK</sequence>
<dbReference type="EMBL" id="JASJOS010000003">
    <property type="protein sequence ID" value="MDJ1480425.1"/>
    <property type="molecule type" value="Genomic_DNA"/>
</dbReference>
<dbReference type="Proteomes" id="UP001241110">
    <property type="component" value="Unassembled WGS sequence"/>
</dbReference>
<evidence type="ECO:0000313" key="1">
    <source>
        <dbReference type="EMBL" id="MDJ1480425.1"/>
    </source>
</evidence>
<dbReference type="AlphaFoldDB" id="A0AAE3QN10"/>
<gene>
    <name evidence="1" type="ORF">QNI16_08015</name>
</gene>
<keyword evidence="1" id="KW-0503">Monooxygenase</keyword>
<dbReference type="GO" id="GO:0004497">
    <property type="term" value="F:monooxygenase activity"/>
    <property type="evidence" value="ECO:0007669"/>
    <property type="project" value="UniProtKB-KW"/>
</dbReference>
<proteinExistence type="predicted"/>
<dbReference type="RefSeq" id="WP_313977090.1">
    <property type="nucleotide sequence ID" value="NZ_JASJOS010000003.1"/>
</dbReference>
<dbReference type="InterPro" id="IPR049574">
    <property type="entry name" value="CrtA-like"/>
</dbReference>
<evidence type="ECO:0000313" key="2">
    <source>
        <dbReference type="Proteomes" id="UP001241110"/>
    </source>
</evidence>
<dbReference type="CDD" id="cd21650">
    <property type="entry name" value="CrtA-like"/>
    <property type="match status" value="1"/>
</dbReference>